<keyword evidence="4 5" id="KW-0560">Oxidoreductase</keyword>
<dbReference type="InterPro" id="IPR000659">
    <property type="entry name" value="Pyridox_Oxase"/>
</dbReference>
<comment type="subunit">
    <text evidence="5">Homodimer.</text>
</comment>
<comment type="function">
    <text evidence="5">Catalyzes the oxidation of either pyridoxine 5'-phosphate (PNP) or pyridoxamine 5'-phosphate (PMP) into pyridoxal 5'-phosphate (PLP).</text>
</comment>
<dbReference type="NCBIfam" id="TIGR00558">
    <property type="entry name" value="pdxH"/>
    <property type="match status" value="1"/>
</dbReference>
<feature type="binding site" evidence="5 7">
    <location>
        <begin position="108"/>
        <end position="109"/>
    </location>
    <ligand>
        <name>FMN</name>
        <dbReference type="ChEBI" id="CHEBI:58210"/>
    </ligand>
</feature>
<feature type="binding site" evidence="5 6">
    <location>
        <position position="159"/>
    </location>
    <ligand>
        <name>substrate</name>
    </ligand>
</feature>
<evidence type="ECO:0000259" key="9">
    <source>
        <dbReference type="Pfam" id="PF10590"/>
    </source>
</evidence>
<dbReference type="PANTHER" id="PTHR10851:SF0">
    <property type="entry name" value="PYRIDOXINE-5'-PHOSPHATE OXIDASE"/>
    <property type="match status" value="1"/>
</dbReference>
<dbReference type="GO" id="GO:0010181">
    <property type="term" value="F:FMN binding"/>
    <property type="evidence" value="ECO:0007669"/>
    <property type="project" value="UniProtKB-UniRule"/>
</dbReference>
<feature type="binding site" evidence="5 7">
    <location>
        <position position="218"/>
    </location>
    <ligand>
        <name>FMN</name>
        <dbReference type="ChEBI" id="CHEBI:58210"/>
    </ligand>
</feature>
<protein>
    <recommendedName>
        <fullName evidence="5">Pyridoxine/pyridoxamine 5'-phosphate oxidase</fullName>
        <ecNumber evidence="5">1.4.3.5</ecNumber>
    </recommendedName>
    <alternativeName>
        <fullName evidence="5">PNP/PMP oxidase</fullName>
        <shortName evidence="5">PNPOx</shortName>
    </alternativeName>
    <alternativeName>
        <fullName evidence="5">Pyridoxal 5'-phosphate synthase</fullName>
    </alternativeName>
</protein>
<dbReference type="InterPro" id="IPR011576">
    <property type="entry name" value="Pyridox_Oxase_N"/>
</dbReference>
<dbReference type="InterPro" id="IPR012349">
    <property type="entry name" value="Split_barrel_FMN-bd"/>
</dbReference>
<dbReference type="GO" id="GO:0004733">
    <property type="term" value="F:pyridoxamine phosphate oxidase activity"/>
    <property type="evidence" value="ECO:0007669"/>
    <property type="project" value="UniProtKB-UniRule"/>
</dbReference>
<feature type="binding site" evidence="5 6">
    <location>
        <position position="163"/>
    </location>
    <ligand>
        <name>substrate</name>
    </ligand>
</feature>
<feature type="binding site" evidence="5 7">
    <location>
        <begin position="93"/>
        <end position="98"/>
    </location>
    <ligand>
        <name>FMN</name>
        <dbReference type="ChEBI" id="CHEBI:58210"/>
    </ligand>
</feature>
<feature type="binding site" evidence="5 7">
    <location>
        <position position="228"/>
    </location>
    <ligand>
        <name>FMN</name>
        <dbReference type="ChEBI" id="CHEBI:58210"/>
    </ligand>
</feature>
<dbReference type="AlphaFoldDB" id="A0A5C8Z3F9"/>
<evidence type="ECO:0000313" key="10">
    <source>
        <dbReference type="EMBL" id="TXR51731.1"/>
    </source>
</evidence>
<feature type="binding site" evidence="5 7">
    <location>
        <begin position="172"/>
        <end position="173"/>
    </location>
    <ligand>
        <name>FMN</name>
        <dbReference type="ChEBI" id="CHEBI:58210"/>
    </ligand>
</feature>
<dbReference type="Gene3D" id="2.30.110.10">
    <property type="entry name" value="Electron Transport, Fmn-binding Protein, Chain A"/>
    <property type="match status" value="1"/>
</dbReference>
<evidence type="ECO:0000256" key="2">
    <source>
        <dbReference type="ARBA" id="ARBA00022630"/>
    </source>
</evidence>
<evidence type="ECO:0000256" key="3">
    <source>
        <dbReference type="ARBA" id="ARBA00022643"/>
    </source>
</evidence>
<dbReference type="InterPro" id="IPR019576">
    <property type="entry name" value="Pyridoxamine_oxidase_dimer_C"/>
</dbReference>
<evidence type="ECO:0000256" key="4">
    <source>
        <dbReference type="ARBA" id="ARBA00023002"/>
    </source>
</evidence>
<dbReference type="GO" id="GO:0008615">
    <property type="term" value="P:pyridoxine biosynthetic process"/>
    <property type="evidence" value="ECO:0007669"/>
    <property type="project" value="UniProtKB-UniRule"/>
</dbReference>
<dbReference type="EC" id="1.4.3.5" evidence="5"/>
<dbReference type="Proteomes" id="UP000321234">
    <property type="component" value="Unassembled WGS sequence"/>
</dbReference>
<sequence length="254" mass="27512">MVGTPAAGVPELEVSEEVTACILHRVESPDVNSELAEHRVDYSDAGLDAADLAPAPLEQFHRWWDEASSDPRIAEPNAVVLATVDAGGLPDARTVLLKGADARGFVFYTNLGSAKARQLAAAPHAALVLPWHPQQRQVRVRGEVEQVSRDESAAYFATRPRGSQLGAHASRQSAEVASREDLARAYEAAAARFPEPGAVPLPDGWGGFLVRPVEVELWVGRRSRLHDRLVYLSVTGEPAPLDDAGAWRVVRRQP</sequence>
<dbReference type="UniPathway" id="UPA01068">
    <property type="reaction ID" value="UER00304"/>
</dbReference>
<comment type="cofactor">
    <cofactor evidence="5 7">
        <name>FMN</name>
        <dbReference type="ChEBI" id="CHEBI:58210"/>
    </cofactor>
    <text evidence="5 7">Binds 1 FMN per subunit.</text>
</comment>
<feature type="binding site" evidence="5 6">
    <location>
        <position position="98"/>
    </location>
    <ligand>
        <name>substrate</name>
    </ligand>
</feature>
<feature type="binding site" evidence="6">
    <location>
        <begin position="39"/>
        <end position="42"/>
    </location>
    <ligand>
        <name>substrate</name>
    </ligand>
</feature>
<dbReference type="EMBL" id="VKAC01000018">
    <property type="protein sequence ID" value="TXR51731.1"/>
    <property type="molecule type" value="Genomic_DNA"/>
</dbReference>
<name>A0A5C8Z3F9_9ACTN</name>
<feature type="binding site" evidence="5 6">
    <location>
        <position position="155"/>
    </location>
    <ligand>
        <name>substrate</name>
    </ligand>
</feature>
<feature type="binding site" evidence="5 7">
    <location>
        <position position="137"/>
    </location>
    <ligand>
        <name>FMN</name>
        <dbReference type="ChEBI" id="CHEBI:58210"/>
    </ligand>
</feature>
<dbReference type="PANTHER" id="PTHR10851">
    <property type="entry name" value="PYRIDOXINE-5-PHOSPHATE OXIDASE"/>
    <property type="match status" value="1"/>
</dbReference>
<dbReference type="OrthoDB" id="9780392at2"/>
<feature type="domain" description="Pyridoxine 5'-phosphate oxidase dimerisation C-terminal" evidence="9">
    <location>
        <begin position="205"/>
        <end position="254"/>
    </location>
</feature>
<dbReference type="NCBIfam" id="NF004231">
    <property type="entry name" value="PRK05679.1"/>
    <property type="match status" value="1"/>
</dbReference>
<comment type="catalytic activity">
    <reaction evidence="5">
        <text>pyridoxine 5'-phosphate + O2 = pyridoxal 5'-phosphate + H2O2</text>
        <dbReference type="Rhea" id="RHEA:15149"/>
        <dbReference type="ChEBI" id="CHEBI:15379"/>
        <dbReference type="ChEBI" id="CHEBI:16240"/>
        <dbReference type="ChEBI" id="CHEBI:58589"/>
        <dbReference type="ChEBI" id="CHEBI:597326"/>
        <dbReference type="EC" id="1.4.3.5"/>
    </reaction>
</comment>
<dbReference type="Pfam" id="PF01243">
    <property type="entry name" value="PNPOx_N"/>
    <property type="match status" value="1"/>
</dbReference>
<dbReference type="SUPFAM" id="SSF50475">
    <property type="entry name" value="FMN-binding split barrel"/>
    <property type="match status" value="1"/>
</dbReference>
<gene>
    <name evidence="5 10" type="primary">pdxH</name>
    <name evidence="10" type="ORF">FMM08_21570</name>
</gene>
<comment type="pathway">
    <text evidence="5">Cofactor metabolism; pyridoxal 5'-phosphate salvage; pyridoxal 5'-phosphate from pyridoxine 5'-phosphate: step 1/1.</text>
</comment>
<dbReference type="Pfam" id="PF10590">
    <property type="entry name" value="PNP_phzG_C"/>
    <property type="match status" value="1"/>
</dbReference>
<evidence type="ECO:0000256" key="1">
    <source>
        <dbReference type="ARBA" id="ARBA00007301"/>
    </source>
</evidence>
<comment type="catalytic activity">
    <reaction evidence="5">
        <text>pyridoxamine 5'-phosphate + O2 + H2O = pyridoxal 5'-phosphate + H2O2 + NH4(+)</text>
        <dbReference type="Rhea" id="RHEA:15817"/>
        <dbReference type="ChEBI" id="CHEBI:15377"/>
        <dbReference type="ChEBI" id="CHEBI:15379"/>
        <dbReference type="ChEBI" id="CHEBI:16240"/>
        <dbReference type="ChEBI" id="CHEBI:28938"/>
        <dbReference type="ChEBI" id="CHEBI:58451"/>
        <dbReference type="ChEBI" id="CHEBI:597326"/>
        <dbReference type="EC" id="1.4.3.5"/>
    </reaction>
</comment>
<evidence type="ECO:0000256" key="6">
    <source>
        <dbReference type="PIRSR" id="PIRSR000190-1"/>
    </source>
</evidence>
<proteinExistence type="inferred from homology"/>
<feature type="binding site" evidence="5 6">
    <location>
        <begin position="224"/>
        <end position="226"/>
    </location>
    <ligand>
        <name>substrate</name>
    </ligand>
</feature>
<accession>A0A5C8Z3F9</accession>
<comment type="similarity">
    <text evidence="1 5">Belongs to the pyridoxamine 5'-phosphate oxidase family.</text>
</comment>
<keyword evidence="5" id="KW-0664">Pyridoxine biosynthesis</keyword>
<evidence type="ECO:0000259" key="8">
    <source>
        <dbReference type="Pfam" id="PF01243"/>
    </source>
</evidence>
<feature type="binding site" evidence="5 7">
    <location>
        <position position="115"/>
    </location>
    <ligand>
        <name>FMN</name>
        <dbReference type="ChEBI" id="CHEBI:58210"/>
    </ligand>
</feature>
<dbReference type="HAMAP" id="MF_01629">
    <property type="entry name" value="PdxH"/>
    <property type="match status" value="1"/>
</dbReference>
<dbReference type="PIRSF" id="PIRSF000190">
    <property type="entry name" value="Pyd_amn-ph_oxd"/>
    <property type="match status" value="1"/>
</dbReference>
<organism evidence="10 11">
    <name type="scientific">Quadrisphaera setariae</name>
    <dbReference type="NCBI Taxonomy" id="2593304"/>
    <lineage>
        <taxon>Bacteria</taxon>
        <taxon>Bacillati</taxon>
        <taxon>Actinomycetota</taxon>
        <taxon>Actinomycetes</taxon>
        <taxon>Kineosporiales</taxon>
        <taxon>Kineosporiaceae</taxon>
        <taxon>Quadrisphaera</taxon>
    </lineage>
</organism>
<evidence type="ECO:0000256" key="5">
    <source>
        <dbReference type="HAMAP-Rule" id="MF_01629"/>
    </source>
</evidence>
<evidence type="ECO:0000256" key="7">
    <source>
        <dbReference type="PIRSR" id="PIRSR000190-2"/>
    </source>
</evidence>
<evidence type="ECO:0000313" key="11">
    <source>
        <dbReference type="Proteomes" id="UP000321234"/>
    </source>
</evidence>
<feature type="domain" description="Pyridoxamine 5'-phosphate oxidase N-terminal" evidence="8">
    <location>
        <begin position="72"/>
        <end position="180"/>
    </location>
</feature>
<comment type="pathway">
    <text evidence="5">Cofactor metabolism; pyridoxal 5'-phosphate salvage; pyridoxal 5'-phosphate from pyridoxamine 5'-phosphate: step 1/1.</text>
</comment>
<keyword evidence="11" id="KW-1185">Reference proteome</keyword>
<comment type="caution">
    <text evidence="5">Lacks conserved residue(s) required for the propagation of feature annotation.</text>
</comment>
<keyword evidence="2 5" id="KW-0285">Flavoprotein</keyword>
<keyword evidence="3 5" id="KW-0288">FMN</keyword>
<comment type="caution">
    <text evidence="10">The sequence shown here is derived from an EMBL/GenBank/DDBJ whole genome shotgun (WGS) entry which is preliminary data.</text>
</comment>
<reference evidence="10 11" key="1">
    <citation type="submission" date="2019-07" db="EMBL/GenBank/DDBJ databases">
        <title>Quadrisphaera sp. strain DD2A genome sequencing and assembly.</title>
        <authorList>
            <person name="Kim I."/>
        </authorList>
    </citation>
    <scope>NUCLEOTIDE SEQUENCE [LARGE SCALE GENOMIC DNA]</scope>
    <source>
        <strain evidence="10 11">DD2A</strain>
    </source>
</reference>